<dbReference type="SUPFAM" id="SSF54821">
    <property type="entry name" value="Ribosomal protein S3 C-terminal domain"/>
    <property type="match status" value="1"/>
</dbReference>
<keyword evidence="10" id="KW-0934">Plastid</keyword>
<dbReference type="EMBL" id="MN065498">
    <property type="protein sequence ID" value="QEI59570.1"/>
    <property type="molecule type" value="Genomic_DNA"/>
</dbReference>
<evidence type="ECO:0000313" key="10">
    <source>
        <dbReference type="EMBL" id="QEI59570.1"/>
    </source>
</evidence>
<protein>
    <recommendedName>
        <fullName evidence="6">Small ribosomal subunit protein uS3c</fullName>
    </recommendedName>
</protein>
<keyword evidence="2" id="KW-0699">rRNA-binding</keyword>
<gene>
    <name evidence="10" type="primary">rps3</name>
</gene>
<dbReference type="Gene3D" id="3.30.1140.32">
    <property type="entry name" value="Ribosomal protein S3, C-terminal domain"/>
    <property type="match status" value="1"/>
</dbReference>
<dbReference type="CDD" id="cd02412">
    <property type="entry name" value="KH-II_30S_S3"/>
    <property type="match status" value="1"/>
</dbReference>
<dbReference type="InterPro" id="IPR009019">
    <property type="entry name" value="KH_sf_prok-type"/>
</dbReference>
<dbReference type="InterPro" id="IPR018280">
    <property type="entry name" value="Ribosomal_uS3_CS"/>
</dbReference>
<geneLocation type="plastid" evidence="10"/>
<feature type="domain" description="KH type-2" evidence="9">
    <location>
        <begin position="39"/>
        <end position="108"/>
    </location>
</feature>
<dbReference type="GO" id="GO:0003735">
    <property type="term" value="F:structural constituent of ribosome"/>
    <property type="evidence" value="ECO:0007669"/>
    <property type="project" value="InterPro"/>
</dbReference>
<dbReference type="Gene3D" id="3.30.300.20">
    <property type="match status" value="1"/>
</dbReference>
<dbReference type="AlphaFoldDB" id="A0A5C0F4S6"/>
<dbReference type="InterPro" id="IPR005704">
    <property type="entry name" value="Ribosomal_uS3_bac-typ"/>
</dbReference>
<dbReference type="GO" id="GO:0019843">
    <property type="term" value="F:rRNA binding"/>
    <property type="evidence" value="ECO:0007669"/>
    <property type="project" value="UniProtKB-KW"/>
</dbReference>
<dbReference type="PROSITE" id="PS00548">
    <property type="entry name" value="RIBOSOMAL_S3"/>
    <property type="match status" value="1"/>
</dbReference>
<evidence type="ECO:0000256" key="2">
    <source>
        <dbReference type="ARBA" id="ARBA00022730"/>
    </source>
</evidence>
<organism evidence="10">
    <name type="scientific">Nitzschia alba</name>
    <name type="common">Marine diatom</name>
    <dbReference type="NCBI Taxonomy" id="2858"/>
    <lineage>
        <taxon>Eukaryota</taxon>
        <taxon>Sar</taxon>
        <taxon>Stramenopiles</taxon>
        <taxon>Ochrophyta</taxon>
        <taxon>Bacillariophyta</taxon>
        <taxon>Bacillariophyceae</taxon>
        <taxon>Bacillariophycidae</taxon>
        <taxon>Bacillariales</taxon>
        <taxon>Bacillariaceae</taxon>
        <taxon>Nitzschia</taxon>
    </lineage>
</organism>
<dbReference type="PANTHER" id="PTHR11760">
    <property type="entry name" value="30S/40S RIBOSOMAL PROTEIN S3"/>
    <property type="match status" value="1"/>
</dbReference>
<evidence type="ECO:0000256" key="5">
    <source>
        <dbReference type="ARBA" id="ARBA00023274"/>
    </source>
</evidence>
<comment type="similarity">
    <text evidence="1 8">Belongs to the universal ribosomal protein uS3 family.</text>
</comment>
<proteinExistence type="inferred from homology"/>
<dbReference type="InterPro" id="IPR001351">
    <property type="entry name" value="Ribosomal_uS3_C"/>
</dbReference>
<dbReference type="PROSITE" id="PS50823">
    <property type="entry name" value="KH_TYPE_2"/>
    <property type="match status" value="1"/>
</dbReference>
<dbReference type="HAMAP" id="MF_01309_B">
    <property type="entry name" value="Ribosomal_uS3_B"/>
    <property type="match status" value="1"/>
</dbReference>
<keyword evidence="3 7" id="KW-0694">RNA-binding</keyword>
<sequence>MGQKIHPIGFRLGIIKNHRSIWYTNFNKYAKILQEDTFIRNYILKNLKIDVSDIAVLRNIVNNKIHLLIKTKNPGSFVGYSGINLKKLVTYIKKTLFLNFQIHIKVIEIIDYYSDAKSIANIITEQLEKRIFFKRVVSEISKQIKKSNIKGFKIQISGRLGGAEKAKIYWVHHGQVPLHTLRANIDYATAIAHTKYGVLGIKIWIFTNEILTK</sequence>
<evidence type="ECO:0000256" key="1">
    <source>
        <dbReference type="ARBA" id="ARBA00010761"/>
    </source>
</evidence>
<evidence type="ECO:0000256" key="4">
    <source>
        <dbReference type="ARBA" id="ARBA00022980"/>
    </source>
</evidence>
<dbReference type="InterPro" id="IPR015946">
    <property type="entry name" value="KH_dom-like_a/b"/>
</dbReference>
<evidence type="ECO:0000256" key="7">
    <source>
        <dbReference type="PROSITE-ProRule" id="PRU00118"/>
    </source>
</evidence>
<dbReference type="InterPro" id="IPR004044">
    <property type="entry name" value="KH_dom_type_2"/>
</dbReference>
<evidence type="ECO:0000256" key="8">
    <source>
        <dbReference type="RuleBase" id="RU003624"/>
    </source>
</evidence>
<evidence type="ECO:0000259" key="9">
    <source>
        <dbReference type="PROSITE" id="PS50823"/>
    </source>
</evidence>
<evidence type="ECO:0000256" key="6">
    <source>
        <dbReference type="ARBA" id="ARBA00035154"/>
    </source>
</evidence>
<name>A0A5C0F4S6_NITAL</name>
<dbReference type="GeneID" id="41826812"/>
<keyword evidence="5 8" id="KW-0687">Ribonucleoprotein</keyword>
<accession>A0A5C0F4S6</accession>
<dbReference type="GO" id="GO:0006412">
    <property type="term" value="P:translation"/>
    <property type="evidence" value="ECO:0007669"/>
    <property type="project" value="InterPro"/>
</dbReference>
<dbReference type="NCBIfam" id="TIGR01009">
    <property type="entry name" value="rpsC_bact"/>
    <property type="match status" value="1"/>
</dbReference>
<reference evidence="10" key="1">
    <citation type="submission" date="2019-06" db="EMBL/GenBank/DDBJ databases">
        <authorList>
            <person name="Grosvenor D.A."/>
            <person name="Keepers K.G."/>
            <person name="Pogoda C.S."/>
            <person name="Kane N.C."/>
            <person name="Kociolek J.P."/>
        </authorList>
    </citation>
    <scope>NUCLEOTIDE SEQUENCE</scope>
</reference>
<dbReference type="SUPFAM" id="SSF54814">
    <property type="entry name" value="Prokaryotic type KH domain (KH-domain type II)"/>
    <property type="match status" value="1"/>
</dbReference>
<dbReference type="RefSeq" id="YP_009695311.1">
    <property type="nucleotide sequence ID" value="NC_044785.1"/>
</dbReference>
<dbReference type="GO" id="GO:0022627">
    <property type="term" value="C:cytosolic small ribosomal subunit"/>
    <property type="evidence" value="ECO:0007669"/>
    <property type="project" value="TreeGrafter"/>
</dbReference>
<dbReference type="InterPro" id="IPR057258">
    <property type="entry name" value="Ribosomal_uS3"/>
</dbReference>
<dbReference type="Pfam" id="PF00189">
    <property type="entry name" value="Ribosomal_S3_C"/>
    <property type="match status" value="1"/>
</dbReference>
<dbReference type="InterPro" id="IPR036419">
    <property type="entry name" value="Ribosomal_S3_C_sf"/>
</dbReference>
<evidence type="ECO:0000256" key="3">
    <source>
        <dbReference type="ARBA" id="ARBA00022884"/>
    </source>
</evidence>
<keyword evidence="4 8" id="KW-0689">Ribosomal protein</keyword>
<dbReference type="PANTHER" id="PTHR11760:SF19">
    <property type="entry name" value="SMALL RIBOSOMAL SUBUNIT PROTEIN US3C"/>
    <property type="match status" value="1"/>
</dbReference>